<name>A0AA39P190_9AGAR</name>
<evidence type="ECO:0000259" key="3">
    <source>
        <dbReference type="Pfam" id="PF20153"/>
    </source>
</evidence>
<organism evidence="4 5">
    <name type="scientific">Armillaria novae-zelandiae</name>
    <dbReference type="NCBI Taxonomy" id="153914"/>
    <lineage>
        <taxon>Eukaryota</taxon>
        <taxon>Fungi</taxon>
        <taxon>Dikarya</taxon>
        <taxon>Basidiomycota</taxon>
        <taxon>Agaricomycotina</taxon>
        <taxon>Agaricomycetes</taxon>
        <taxon>Agaricomycetidae</taxon>
        <taxon>Agaricales</taxon>
        <taxon>Marasmiineae</taxon>
        <taxon>Physalacriaceae</taxon>
        <taxon>Armillaria</taxon>
    </lineage>
</organism>
<feature type="region of interest" description="Disordered" evidence="1">
    <location>
        <begin position="64"/>
        <end position="83"/>
    </location>
</feature>
<keyword evidence="2" id="KW-0812">Transmembrane</keyword>
<keyword evidence="5" id="KW-1185">Reference proteome</keyword>
<dbReference type="AlphaFoldDB" id="A0AA39P190"/>
<reference evidence="4" key="1">
    <citation type="submission" date="2023-06" db="EMBL/GenBank/DDBJ databases">
        <authorList>
            <consortium name="Lawrence Berkeley National Laboratory"/>
            <person name="Ahrendt S."/>
            <person name="Sahu N."/>
            <person name="Indic B."/>
            <person name="Wong-Bajracharya J."/>
            <person name="Merenyi Z."/>
            <person name="Ke H.-M."/>
            <person name="Monk M."/>
            <person name="Kocsube S."/>
            <person name="Drula E."/>
            <person name="Lipzen A."/>
            <person name="Balint B."/>
            <person name="Henrissat B."/>
            <person name="Andreopoulos B."/>
            <person name="Martin F.M."/>
            <person name="Harder C.B."/>
            <person name="Rigling D."/>
            <person name="Ford K.L."/>
            <person name="Foster G.D."/>
            <person name="Pangilinan J."/>
            <person name="Papanicolaou A."/>
            <person name="Barry K."/>
            <person name="LaButti K."/>
            <person name="Viragh M."/>
            <person name="Koriabine M."/>
            <person name="Yan M."/>
            <person name="Riley R."/>
            <person name="Champramary S."/>
            <person name="Plett K.L."/>
            <person name="Tsai I.J."/>
            <person name="Slot J."/>
            <person name="Sipos G."/>
            <person name="Plett J."/>
            <person name="Nagy L.G."/>
            <person name="Grigoriev I.V."/>
        </authorList>
    </citation>
    <scope>NUCLEOTIDE SEQUENCE</scope>
    <source>
        <strain evidence="4">ICMP 16352</strain>
    </source>
</reference>
<feature type="transmembrane region" description="Helical" evidence="2">
    <location>
        <begin position="193"/>
        <end position="223"/>
    </location>
</feature>
<keyword evidence="2" id="KW-0472">Membrane</keyword>
<keyword evidence="2" id="KW-1133">Transmembrane helix</keyword>
<comment type="caution">
    <text evidence="4">The sequence shown here is derived from an EMBL/GenBank/DDBJ whole genome shotgun (WGS) entry which is preliminary data.</text>
</comment>
<evidence type="ECO:0000313" key="5">
    <source>
        <dbReference type="Proteomes" id="UP001175227"/>
    </source>
</evidence>
<dbReference type="Proteomes" id="UP001175227">
    <property type="component" value="Unassembled WGS sequence"/>
</dbReference>
<evidence type="ECO:0000256" key="2">
    <source>
        <dbReference type="SAM" id="Phobius"/>
    </source>
</evidence>
<protein>
    <recommendedName>
        <fullName evidence="3">DUF6535 domain-containing protein</fullName>
    </recommendedName>
</protein>
<feature type="transmembrane region" description="Helical" evidence="2">
    <location>
        <begin position="290"/>
        <end position="315"/>
    </location>
</feature>
<dbReference type="EMBL" id="JAUEPR010000024">
    <property type="protein sequence ID" value="KAK0475163.1"/>
    <property type="molecule type" value="Genomic_DNA"/>
</dbReference>
<proteinExistence type="predicted"/>
<feature type="compositionally biased region" description="Basic and acidic residues" evidence="1">
    <location>
        <begin position="18"/>
        <end position="27"/>
    </location>
</feature>
<accession>A0AA39P190</accession>
<feature type="transmembrane region" description="Helical" evidence="2">
    <location>
        <begin position="259"/>
        <end position="283"/>
    </location>
</feature>
<feature type="domain" description="DUF6535" evidence="3">
    <location>
        <begin position="104"/>
        <end position="284"/>
    </location>
</feature>
<dbReference type="Pfam" id="PF20153">
    <property type="entry name" value="DUF6535"/>
    <property type="match status" value="1"/>
</dbReference>
<feature type="compositionally biased region" description="Basic and acidic residues" evidence="1">
    <location>
        <begin position="34"/>
        <end position="43"/>
    </location>
</feature>
<feature type="transmembrane region" description="Helical" evidence="2">
    <location>
        <begin position="128"/>
        <end position="149"/>
    </location>
</feature>
<evidence type="ECO:0000313" key="4">
    <source>
        <dbReference type="EMBL" id="KAK0475163.1"/>
    </source>
</evidence>
<sequence length="1032" mass="116518">MSSPREPDIASSSKSKGKAGDPTEHPDGGGNVDGTDKDEDKENVAQIEENAVKPPNTATFSKAKKTFGMHGAQPTARKGNDLSYYDRFPEDPIYEETMPNARVWMTHQAESAIHDANMVEEIRDNVDVLLVFAGLFSAVVTTLVVQTYQNLQIDYAQVSASLIFELLLVQRAIANGSPVETIPISSLNPQTAFVPAATVVWVNGLWFTSLFLSLTTALIAVLVKQWLHHYVVLPSGTPRERCFFRQYRYLGFQKWRVEIIVGVLPVLMHLALALFFIGLSLFLHPLRAALTWVVWTGTVLLIVAYVIVTILPMYFPQCPYRTPLCDLAYPPYIFVTTLVQKNYLRLRQLLQRCPLFNLAYSPHIYVTSLVQQNYRRLRQLLQPCPYRIPLFNFASTPYVTSLVQKHYRRLRLSWRSNLNEVDSMNGIGAKPNSLKQLELEAVEKASLRLSVEALQWLFSASSNPAIQSIVVESIGGLPMAARVELQDILHGSPSFVDVQRNLLLSLTGHNYHDNWFKGTILPGMEHKLERLLRSGMFIPGEKHLWFTIDVPDQLDGDEFGATLVTQIPKLCQFAGYSSLCKPGVFLHNILSLKTPARFSLVVWESLIQSATTSWEPDLFSIDQFPMLLCSGMIRSIVGADNPKRHLFASPLVVEFHQAVEYFPELALEYMMRRLLPFDLLPGERLECRVLAASIHLMIHSLSRSAAGTGIARTLETRLRFLLVTAWRYAAKNPEDVWKVLESVIVNTPIFSQRATSKYDECAGLVLGCYTRFVLERNLASRIHASSFALQLLVTFITTQWSTLRTSTRSRAALNCVILCLRKRIRPAYDVFRQQQCLKFLATQPVSSWSASLLEAYVIGIATAIHPSRGDPEENQTILQAIDCIHEPETLFPVCSTLAMYTHWEKWDKWPLKESRIPDIMTALAQIRPLDPAWDTCRQRLRELAEAPSFSVASRWREPDIEERRCNIRKDIKTLDRFFSNITPQDTASLKFVHFPPTFLSLDVAEETLARANTATTVSVRSPATLASTATTG</sequence>
<dbReference type="InterPro" id="IPR045338">
    <property type="entry name" value="DUF6535"/>
</dbReference>
<gene>
    <name evidence="4" type="ORF">IW261DRAFT_1647239</name>
</gene>
<feature type="region of interest" description="Disordered" evidence="1">
    <location>
        <begin position="1"/>
        <end position="58"/>
    </location>
</feature>
<evidence type="ECO:0000256" key="1">
    <source>
        <dbReference type="SAM" id="MobiDB-lite"/>
    </source>
</evidence>